<accession>A0AA96G997</accession>
<evidence type="ECO:0000256" key="8">
    <source>
        <dbReference type="SAM" id="MobiDB-lite"/>
    </source>
</evidence>
<gene>
    <name evidence="10" type="primary">fliN</name>
    <name evidence="10" type="ORF">PP769_12350</name>
</gene>
<evidence type="ECO:0000256" key="1">
    <source>
        <dbReference type="ARBA" id="ARBA00004413"/>
    </source>
</evidence>
<evidence type="ECO:0000256" key="7">
    <source>
        <dbReference type="ARBA" id="ARBA00023136"/>
    </source>
</evidence>
<dbReference type="InterPro" id="IPR012826">
    <property type="entry name" value="FliN"/>
</dbReference>
<evidence type="ECO:0000256" key="4">
    <source>
        <dbReference type="ARBA" id="ARBA00022475"/>
    </source>
</evidence>
<dbReference type="Gene3D" id="2.30.330.10">
    <property type="entry name" value="SpoA-like"/>
    <property type="match status" value="1"/>
</dbReference>
<dbReference type="InterPro" id="IPR051469">
    <property type="entry name" value="FliN/MopA/SpaO"/>
</dbReference>
<keyword evidence="10" id="KW-0969">Cilium</keyword>
<keyword evidence="7" id="KW-0472">Membrane</keyword>
<dbReference type="KEGG" id="nall:PP769_12350"/>
<dbReference type="AlphaFoldDB" id="A0AA96G997"/>
<feature type="compositionally biased region" description="Polar residues" evidence="8">
    <location>
        <begin position="41"/>
        <end position="56"/>
    </location>
</feature>
<dbReference type="SUPFAM" id="SSF101801">
    <property type="entry name" value="Surface presentation of antigens (SPOA)"/>
    <property type="match status" value="1"/>
</dbReference>
<dbReference type="NCBIfam" id="TIGR02480">
    <property type="entry name" value="fliN"/>
    <property type="match status" value="1"/>
</dbReference>
<sequence>MSEDDNIDMDTFDAEKEMMEALAQEAAAKEQNAGAKKQEVAASSSSQTPQLRTSHDQNLNRILDIPLVLSAQLGNTRMLIKDLLQLGPGSIVELDKLAGEPLEVLVNERLVARGEVVMVNEKFGIRLTDVISPTERVNKLR</sequence>
<comment type="similarity">
    <text evidence="2">Belongs to the FliN/MopA/SpaO family.</text>
</comment>
<feature type="compositionally biased region" description="Acidic residues" evidence="8">
    <location>
        <begin position="1"/>
        <end position="12"/>
    </location>
</feature>
<evidence type="ECO:0000256" key="3">
    <source>
        <dbReference type="ARBA" id="ARBA00021897"/>
    </source>
</evidence>
<keyword evidence="5" id="KW-0145">Chemotaxis</keyword>
<comment type="subcellular location">
    <subcellularLocation>
        <location evidence="1">Cell membrane</location>
        <topology evidence="1">Peripheral membrane protein</topology>
        <orientation evidence="1">Cytoplasmic side</orientation>
    </subcellularLocation>
</comment>
<keyword evidence="10" id="KW-0282">Flagellum</keyword>
<organism evidence="10 11">
    <name type="scientific">Candidatus Nitrospira allomarina</name>
    <dbReference type="NCBI Taxonomy" id="3020900"/>
    <lineage>
        <taxon>Bacteria</taxon>
        <taxon>Pseudomonadati</taxon>
        <taxon>Nitrospirota</taxon>
        <taxon>Nitrospiria</taxon>
        <taxon>Nitrospirales</taxon>
        <taxon>Nitrospiraceae</taxon>
        <taxon>Nitrospira</taxon>
    </lineage>
</organism>
<evidence type="ECO:0000259" key="9">
    <source>
        <dbReference type="Pfam" id="PF01052"/>
    </source>
</evidence>
<keyword evidence="10" id="KW-0966">Cell projection</keyword>
<dbReference type="GO" id="GO:0003774">
    <property type="term" value="F:cytoskeletal motor activity"/>
    <property type="evidence" value="ECO:0007669"/>
    <property type="project" value="InterPro"/>
</dbReference>
<feature type="compositionally biased region" description="Low complexity" evidence="8">
    <location>
        <begin position="20"/>
        <end position="35"/>
    </location>
</feature>
<dbReference type="Proteomes" id="UP001302719">
    <property type="component" value="Chromosome"/>
</dbReference>
<dbReference type="GO" id="GO:0006935">
    <property type="term" value="P:chemotaxis"/>
    <property type="evidence" value="ECO:0007669"/>
    <property type="project" value="UniProtKB-KW"/>
</dbReference>
<keyword evidence="6" id="KW-0283">Flagellar rotation</keyword>
<reference evidence="10 11" key="1">
    <citation type="submission" date="2023-01" db="EMBL/GenBank/DDBJ databases">
        <title>Cultivation and genomic characterization of new, ubiquitous marine nitrite-oxidizing bacteria from the Nitrospirales.</title>
        <authorList>
            <person name="Mueller A.J."/>
            <person name="Daebeler A."/>
            <person name="Herbold C.W."/>
            <person name="Kirkegaard R.H."/>
            <person name="Daims H."/>
        </authorList>
    </citation>
    <scope>NUCLEOTIDE SEQUENCE [LARGE SCALE GENOMIC DNA]</scope>
    <source>
        <strain evidence="10 11">VA</strain>
    </source>
</reference>
<feature type="domain" description="Flagellar motor switch protein FliN-like C-terminal" evidence="9">
    <location>
        <begin position="61"/>
        <end position="131"/>
    </location>
</feature>
<evidence type="ECO:0000256" key="5">
    <source>
        <dbReference type="ARBA" id="ARBA00022500"/>
    </source>
</evidence>
<dbReference type="GO" id="GO:0009425">
    <property type="term" value="C:bacterial-type flagellum basal body"/>
    <property type="evidence" value="ECO:0007669"/>
    <property type="project" value="InterPro"/>
</dbReference>
<dbReference type="InterPro" id="IPR036429">
    <property type="entry name" value="SpoA-like_sf"/>
</dbReference>
<dbReference type="GO" id="GO:0005886">
    <property type="term" value="C:plasma membrane"/>
    <property type="evidence" value="ECO:0007669"/>
    <property type="project" value="UniProtKB-SubCell"/>
</dbReference>
<dbReference type="InterPro" id="IPR001172">
    <property type="entry name" value="FliN_T3SS_HrcQb"/>
</dbReference>
<dbReference type="PRINTS" id="PR00956">
    <property type="entry name" value="FLGMOTORFLIN"/>
</dbReference>
<dbReference type="EMBL" id="CP116967">
    <property type="protein sequence ID" value="WNM56767.1"/>
    <property type="molecule type" value="Genomic_DNA"/>
</dbReference>
<evidence type="ECO:0000256" key="6">
    <source>
        <dbReference type="ARBA" id="ARBA00022779"/>
    </source>
</evidence>
<protein>
    <recommendedName>
        <fullName evidence="3">Flagellar motor switch protein FliN</fullName>
    </recommendedName>
</protein>
<evidence type="ECO:0000313" key="10">
    <source>
        <dbReference type="EMBL" id="WNM56767.1"/>
    </source>
</evidence>
<keyword evidence="11" id="KW-1185">Reference proteome</keyword>
<evidence type="ECO:0000256" key="2">
    <source>
        <dbReference type="ARBA" id="ARBA00009226"/>
    </source>
</evidence>
<dbReference type="PANTHER" id="PTHR43484">
    <property type="match status" value="1"/>
</dbReference>
<dbReference type="PANTHER" id="PTHR43484:SF1">
    <property type="entry name" value="FLAGELLAR MOTOR SWITCH PROTEIN FLIN"/>
    <property type="match status" value="1"/>
</dbReference>
<dbReference type="Pfam" id="PF01052">
    <property type="entry name" value="FliMN_C"/>
    <property type="match status" value="1"/>
</dbReference>
<feature type="region of interest" description="Disordered" evidence="8">
    <location>
        <begin position="1"/>
        <end position="56"/>
    </location>
</feature>
<proteinExistence type="inferred from homology"/>
<name>A0AA96G997_9BACT</name>
<evidence type="ECO:0000313" key="11">
    <source>
        <dbReference type="Proteomes" id="UP001302719"/>
    </source>
</evidence>
<dbReference type="RefSeq" id="WP_312640518.1">
    <property type="nucleotide sequence ID" value="NZ_CP116967.1"/>
</dbReference>
<keyword evidence="4" id="KW-1003">Cell membrane</keyword>
<dbReference type="GO" id="GO:0071973">
    <property type="term" value="P:bacterial-type flagellum-dependent cell motility"/>
    <property type="evidence" value="ECO:0007669"/>
    <property type="project" value="InterPro"/>
</dbReference>
<dbReference type="InterPro" id="IPR001543">
    <property type="entry name" value="FliN-like_C"/>
</dbReference>